<dbReference type="Gene3D" id="3.40.30.10">
    <property type="entry name" value="Glutaredoxin"/>
    <property type="match status" value="1"/>
</dbReference>
<dbReference type="InterPro" id="IPR036249">
    <property type="entry name" value="Thioredoxin-like_sf"/>
</dbReference>
<dbReference type="EMBL" id="CP041235">
    <property type="protein sequence ID" value="QOP43776.1"/>
    <property type="molecule type" value="Genomic_DNA"/>
</dbReference>
<evidence type="ECO:0000256" key="1">
    <source>
        <dbReference type="ARBA" id="ARBA00022729"/>
    </source>
</evidence>
<dbReference type="AlphaFoldDB" id="A0A7M1B2N8"/>
<keyword evidence="1" id="KW-0732">Signal</keyword>
<evidence type="ECO:0000259" key="2">
    <source>
        <dbReference type="Pfam" id="PF13098"/>
    </source>
</evidence>
<dbReference type="Proteomes" id="UP000593719">
    <property type="component" value="Chromosome"/>
</dbReference>
<evidence type="ECO:0000313" key="3">
    <source>
        <dbReference type="EMBL" id="QOP43776.1"/>
    </source>
</evidence>
<sequence>MNKFIFLVLLSSLSLWGLEFHTYEEALKIQKKNNKIIMIDVIRSDCQYCIKMKKEVFDNPEMSAWIEERFIPVELNLDFDELPLGLHVYFTPTFFFVDKNQKIIKQIPGSWNIQDFKDLTKNIK</sequence>
<gene>
    <name evidence="3" type="ORF">FJR45_07355</name>
</gene>
<evidence type="ECO:0000313" key="4">
    <source>
        <dbReference type="Proteomes" id="UP000593719"/>
    </source>
</evidence>
<protein>
    <submittedName>
        <fullName evidence="3">DUF255 domain-containing protein</fullName>
    </submittedName>
</protein>
<keyword evidence="4" id="KW-1185">Reference proteome</keyword>
<name>A0A7M1B2N8_9BACT</name>
<proteinExistence type="predicted"/>
<dbReference type="InterPro" id="IPR012336">
    <property type="entry name" value="Thioredoxin-like_fold"/>
</dbReference>
<dbReference type="SUPFAM" id="SSF52833">
    <property type="entry name" value="Thioredoxin-like"/>
    <property type="match status" value="1"/>
</dbReference>
<feature type="domain" description="Thioredoxin-like fold" evidence="2">
    <location>
        <begin position="31"/>
        <end position="118"/>
    </location>
</feature>
<organism evidence="3 4">
    <name type="scientific">Sulfurimonas sediminis</name>
    <dbReference type="NCBI Taxonomy" id="2590020"/>
    <lineage>
        <taxon>Bacteria</taxon>
        <taxon>Pseudomonadati</taxon>
        <taxon>Campylobacterota</taxon>
        <taxon>Epsilonproteobacteria</taxon>
        <taxon>Campylobacterales</taxon>
        <taxon>Sulfurimonadaceae</taxon>
        <taxon>Sulfurimonas</taxon>
    </lineage>
</organism>
<dbReference type="Pfam" id="PF13098">
    <property type="entry name" value="Thioredoxin_2"/>
    <property type="match status" value="1"/>
</dbReference>
<reference evidence="3 4" key="1">
    <citation type="submission" date="2019-06" db="EMBL/GenBank/DDBJ databases">
        <title>Sulfurimonas gotlandica sp. nov., a chemoautotrophic and psychrotolerant epsilonproteobacterium isolated from a pelagic redoxcline, and an emended description of the genus Sulfurimonas.</title>
        <authorList>
            <person name="Wang S."/>
            <person name="Jiang L."/>
            <person name="Shao Z."/>
        </authorList>
    </citation>
    <scope>NUCLEOTIDE SEQUENCE [LARGE SCALE GENOMIC DNA]</scope>
    <source>
        <strain evidence="3 4">S2-6</strain>
    </source>
</reference>
<dbReference type="PANTHER" id="PTHR15337">
    <property type="entry name" value="ANTERIOR GRADIENT PROTEIN-RELATED"/>
    <property type="match status" value="1"/>
</dbReference>
<dbReference type="RefSeq" id="WP_193149964.1">
    <property type="nucleotide sequence ID" value="NZ_CP041235.1"/>
</dbReference>
<dbReference type="PANTHER" id="PTHR15337:SF11">
    <property type="entry name" value="THIOREDOXIN DOMAIN-CONTAINING PROTEIN"/>
    <property type="match status" value="1"/>
</dbReference>
<accession>A0A7M1B2N8</accession>
<dbReference type="KEGG" id="ssei:FJR45_07355"/>
<dbReference type="InterPro" id="IPR051099">
    <property type="entry name" value="AGR/TXD"/>
</dbReference>